<name>A0AB37VNV4_ENTCL</name>
<organism evidence="1 2">
    <name type="scientific">Enterobacter cloacae</name>
    <dbReference type="NCBI Taxonomy" id="550"/>
    <lineage>
        <taxon>Bacteria</taxon>
        <taxon>Pseudomonadati</taxon>
        <taxon>Pseudomonadota</taxon>
        <taxon>Gammaproteobacteria</taxon>
        <taxon>Enterobacterales</taxon>
        <taxon>Enterobacteriaceae</taxon>
        <taxon>Enterobacter</taxon>
        <taxon>Enterobacter cloacae complex</taxon>
    </lineage>
</organism>
<dbReference type="Proteomes" id="UP000289016">
    <property type="component" value="Unassembled WGS sequence"/>
</dbReference>
<gene>
    <name evidence="1" type="ORF">DN595_00710</name>
</gene>
<comment type="caution">
    <text evidence="1">The sequence shown here is derived from an EMBL/GenBank/DDBJ whole genome shotgun (WGS) entry which is preliminary data.</text>
</comment>
<reference evidence="1 2" key="1">
    <citation type="submission" date="2018-06" db="EMBL/GenBank/DDBJ databases">
        <title>Carbapenemase-producing Enterobacteriaceae present in wastewater treatment plant effluent and nearby surface waters in the US.</title>
        <authorList>
            <person name="Mathys D.A."/>
            <person name="Mollenkopf D.F."/>
            <person name="Feicht S.M."/>
            <person name="Adams R.J."/>
            <person name="Albers A.L."/>
            <person name="Grooters S.V."/>
            <person name="Stuever D.M."/>
            <person name="Daniels J.B."/>
            <person name="Wittum T.E."/>
        </authorList>
    </citation>
    <scope>NUCLEOTIDE SEQUENCE [LARGE SCALE GENOMIC DNA]</scope>
    <source>
        <strain evidence="1 2">GEO_23_Down_A</strain>
    </source>
</reference>
<evidence type="ECO:0000313" key="2">
    <source>
        <dbReference type="Proteomes" id="UP000289016"/>
    </source>
</evidence>
<dbReference type="AlphaFoldDB" id="A0AB37VNV4"/>
<sequence length="70" mass="8086">MLVNVEVKTAYFDFCLHSAIAFRCYRIRGHHWYDLFILANYRRSASNCEITASGGRGCVQPARFPYPEPV</sequence>
<proteinExistence type="predicted"/>
<protein>
    <submittedName>
        <fullName evidence="1">Uncharacterized protein</fullName>
    </submittedName>
</protein>
<evidence type="ECO:0000313" key="1">
    <source>
        <dbReference type="EMBL" id="RWT84920.1"/>
    </source>
</evidence>
<accession>A0AB37VNV4</accession>
<dbReference type="EMBL" id="QKPI01000001">
    <property type="protein sequence ID" value="RWT84920.1"/>
    <property type="molecule type" value="Genomic_DNA"/>
</dbReference>